<reference evidence="1 2" key="1">
    <citation type="submission" date="2014-04" db="EMBL/GenBank/DDBJ databases">
        <authorList>
            <consortium name="DOE Joint Genome Institute"/>
            <person name="Kuo A."/>
            <person name="Zuccaro A."/>
            <person name="Kohler A."/>
            <person name="Nagy L.G."/>
            <person name="Floudas D."/>
            <person name="Copeland A."/>
            <person name="Barry K.W."/>
            <person name="Cichocki N."/>
            <person name="Veneault-Fourrey C."/>
            <person name="LaButti K."/>
            <person name="Lindquist E.A."/>
            <person name="Lipzen A."/>
            <person name="Lundell T."/>
            <person name="Morin E."/>
            <person name="Murat C."/>
            <person name="Sun H."/>
            <person name="Tunlid A."/>
            <person name="Henrissat B."/>
            <person name="Grigoriev I.V."/>
            <person name="Hibbett D.S."/>
            <person name="Martin F."/>
            <person name="Nordberg H.P."/>
            <person name="Cantor M.N."/>
            <person name="Hua S.X."/>
        </authorList>
    </citation>
    <scope>NUCLEOTIDE SEQUENCE [LARGE SCALE GENOMIC DNA]</scope>
    <source>
        <strain evidence="1 2">MAFF 305830</strain>
    </source>
</reference>
<organism evidence="1 2">
    <name type="scientific">Serendipita vermifera MAFF 305830</name>
    <dbReference type="NCBI Taxonomy" id="933852"/>
    <lineage>
        <taxon>Eukaryota</taxon>
        <taxon>Fungi</taxon>
        <taxon>Dikarya</taxon>
        <taxon>Basidiomycota</taxon>
        <taxon>Agaricomycotina</taxon>
        <taxon>Agaricomycetes</taxon>
        <taxon>Sebacinales</taxon>
        <taxon>Serendipitaceae</taxon>
        <taxon>Serendipita</taxon>
    </lineage>
</organism>
<accession>A0A0C2X118</accession>
<proteinExistence type="predicted"/>
<sequence length="89" mass="9832">MGVWTCSEIAVSCCRGGRNQFFSPPTRYPNASSTSSRKLVAIVGSYVAYYRISFLLPNVSSSSCASFLRTATRSRIFPSSTFGRYWPLA</sequence>
<name>A0A0C2X118_SERVB</name>
<keyword evidence="2" id="KW-1185">Reference proteome</keyword>
<protein>
    <submittedName>
        <fullName evidence="1">Uncharacterized protein</fullName>
    </submittedName>
</protein>
<dbReference type="Proteomes" id="UP000054097">
    <property type="component" value="Unassembled WGS sequence"/>
</dbReference>
<gene>
    <name evidence="1" type="ORF">M408DRAFT_265763</name>
</gene>
<reference evidence="2" key="2">
    <citation type="submission" date="2015-01" db="EMBL/GenBank/DDBJ databases">
        <title>Evolutionary Origins and Diversification of the Mycorrhizal Mutualists.</title>
        <authorList>
            <consortium name="DOE Joint Genome Institute"/>
            <consortium name="Mycorrhizal Genomics Consortium"/>
            <person name="Kohler A."/>
            <person name="Kuo A."/>
            <person name="Nagy L.G."/>
            <person name="Floudas D."/>
            <person name="Copeland A."/>
            <person name="Barry K.W."/>
            <person name="Cichocki N."/>
            <person name="Veneault-Fourrey C."/>
            <person name="LaButti K."/>
            <person name="Lindquist E.A."/>
            <person name="Lipzen A."/>
            <person name="Lundell T."/>
            <person name="Morin E."/>
            <person name="Murat C."/>
            <person name="Riley R."/>
            <person name="Ohm R."/>
            <person name="Sun H."/>
            <person name="Tunlid A."/>
            <person name="Henrissat B."/>
            <person name="Grigoriev I.V."/>
            <person name="Hibbett D.S."/>
            <person name="Martin F."/>
        </authorList>
    </citation>
    <scope>NUCLEOTIDE SEQUENCE [LARGE SCALE GENOMIC DNA]</scope>
    <source>
        <strain evidence="2">MAFF 305830</strain>
    </source>
</reference>
<dbReference type="EMBL" id="KN824341">
    <property type="protein sequence ID" value="KIM23187.1"/>
    <property type="molecule type" value="Genomic_DNA"/>
</dbReference>
<dbReference type="AlphaFoldDB" id="A0A0C2X118"/>
<evidence type="ECO:0000313" key="2">
    <source>
        <dbReference type="Proteomes" id="UP000054097"/>
    </source>
</evidence>
<evidence type="ECO:0000313" key="1">
    <source>
        <dbReference type="EMBL" id="KIM23187.1"/>
    </source>
</evidence>
<dbReference type="HOGENOM" id="CLU_2456184_0_0_1"/>